<dbReference type="PANTHER" id="PTHR48100:SF58">
    <property type="entry name" value="PE-PGRS FAMILY PROTEIN PE_PGRS11"/>
    <property type="match status" value="1"/>
</dbReference>
<dbReference type="SMART" id="SM00855">
    <property type="entry name" value="PGAM"/>
    <property type="match status" value="1"/>
</dbReference>
<dbReference type="InterPro" id="IPR029033">
    <property type="entry name" value="His_PPase_superfam"/>
</dbReference>
<dbReference type="GO" id="GO:0005737">
    <property type="term" value="C:cytoplasm"/>
    <property type="evidence" value="ECO:0007669"/>
    <property type="project" value="TreeGrafter"/>
</dbReference>
<comment type="caution">
    <text evidence="1">The sequence shown here is derived from an EMBL/GenBank/DDBJ whole genome shotgun (WGS) entry which is preliminary data.</text>
</comment>
<dbReference type="PROSITE" id="PS00175">
    <property type="entry name" value="PG_MUTASE"/>
    <property type="match status" value="1"/>
</dbReference>
<dbReference type="Proteomes" id="UP000235739">
    <property type="component" value="Unassembled WGS sequence"/>
</dbReference>
<organism evidence="1 2">
    <name type="scientific">Glutamicibacter arilaitensis</name>
    <dbReference type="NCBI Taxonomy" id="256701"/>
    <lineage>
        <taxon>Bacteria</taxon>
        <taxon>Bacillati</taxon>
        <taxon>Actinomycetota</taxon>
        <taxon>Actinomycetes</taxon>
        <taxon>Micrococcales</taxon>
        <taxon>Micrococcaceae</taxon>
        <taxon>Glutamicibacter</taxon>
    </lineage>
</organism>
<dbReference type="CDD" id="cd07067">
    <property type="entry name" value="HP_PGM_like"/>
    <property type="match status" value="1"/>
</dbReference>
<accession>A0A2N7RZ61</accession>
<dbReference type="InterPro" id="IPR013078">
    <property type="entry name" value="His_Pase_superF_clade-1"/>
</dbReference>
<protein>
    <submittedName>
        <fullName evidence="1">Histidine phosphatase family protein</fullName>
    </submittedName>
</protein>
<reference evidence="1 2" key="1">
    <citation type="journal article" date="2017" name="Elife">
        <title>Extensive horizontal gene transfer in cheese-associated bacteria.</title>
        <authorList>
            <person name="Bonham K.S."/>
            <person name="Wolfe B.E."/>
            <person name="Dutton R.J."/>
        </authorList>
    </citation>
    <scope>NUCLEOTIDE SEQUENCE [LARGE SCALE GENOMIC DNA]</scope>
    <source>
        <strain evidence="1 2">JB182</strain>
    </source>
</reference>
<dbReference type="InterPro" id="IPR001345">
    <property type="entry name" value="PG/BPGM_mutase_AS"/>
</dbReference>
<dbReference type="RefSeq" id="WP_102598446.1">
    <property type="nucleotide sequence ID" value="NZ_PNQX01000002.1"/>
</dbReference>
<dbReference type="EMBL" id="PNQX01000002">
    <property type="protein sequence ID" value="PMQ19180.1"/>
    <property type="molecule type" value="Genomic_DNA"/>
</dbReference>
<proteinExistence type="predicted"/>
<name>A0A2N7RZ61_9MICC</name>
<dbReference type="InterPro" id="IPR050275">
    <property type="entry name" value="PGM_Phosphatase"/>
</dbReference>
<dbReference type="SUPFAM" id="SSF53254">
    <property type="entry name" value="Phosphoglycerate mutase-like"/>
    <property type="match status" value="1"/>
</dbReference>
<dbReference type="AlphaFoldDB" id="A0A2N7RZ61"/>
<dbReference type="PANTHER" id="PTHR48100">
    <property type="entry name" value="BROAD-SPECIFICITY PHOSPHATASE YOR283W-RELATED"/>
    <property type="match status" value="1"/>
</dbReference>
<gene>
    <name evidence="1" type="ORF">CIK84_10675</name>
</gene>
<dbReference type="GO" id="GO:0016791">
    <property type="term" value="F:phosphatase activity"/>
    <property type="evidence" value="ECO:0007669"/>
    <property type="project" value="TreeGrafter"/>
</dbReference>
<evidence type="ECO:0000313" key="2">
    <source>
        <dbReference type="Proteomes" id="UP000235739"/>
    </source>
</evidence>
<evidence type="ECO:0000313" key="1">
    <source>
        <dbReference type="EMBL" id="PMQ19180.1"/>
    </source>
</evidence>
<dbReference type="Gene3D" id="3.40.50.1240">
    <property type="entry name" value="Phosphoglycerate mutase-like"/>
    <property type="match status" value="1"/>
</dbReference>
<sequence length="222" mass="23992">MRFQLIRHGQTPSNVAGQLDTAYPGAGLTPLGHRQARALPQVFAEGQLQSIYASRLNRTQLTARPLSESSGQRLQVIDGLEEISAGTLEMLADEPSHHAYATCLYTWMHGDWEQKMPGGPSGYDFIEHYSKALETIARAQDYSGTAAVFSHGAAIRVFSAWATKMAPADASELFIENTGGALLELGIGGKWSLDRWDPKPLGGDFVRDVLTEDVTGGEDGAS</sequence>
<dbReference type="Pfam" id="PF00300">
    <property type="entry name" value="His_Phos_1"/>
    <property type="match status" value="1"/>
</dbReference>